<evidence type="ECO:0000256" key="11">
    <source>
        <dbReference type="HAMAP-Rule" id="MF_00004"/>
    </source>
</evidence>
<dbReference type="EMBL" id="CM001402">
    <property type="protein sequence ID" value="EHO43088.1"/>
    <property type="molecule type" value="Genomic_DNA"/>
</dbReference>
<organism evidence="14 15">
    <name type="scientific">Caldithrix abyssi DSM 13497</name>
    <dbReference type="NCBI Taxonomy" id="880073"/>
    <lineage>
        <taxon>Bacteria</taxon>
        <taxon>Pseudomonadati</taxon>
        <taxon>Calditrichota</taxon>
        <taxon>Calditrichia</taxon>
        <taxon>Calditrichales</taxon>
        <taxon>Calditrichaceae</taxon>
        <taxon>Caldithrix</taxon>
    </lineage>
</organism>
<evidence type="ECO:0000313" key="15">
    <source>
        <dbReference type="Proteomes" id="UP000004671"/>
    </source>
</evidence>
<evidence type="ECO:0000256" key="8">
    <source>
        <dbReference type="ARBA" id="ARBA00022676"/>
    </source>
</evidence>
<dbReference type="HOGENOM" id="CLU_063339_3_0_0"/>
<dbReference type="GO" id="GO:0005737">
    <property type="term" value="C:cytoplasm"/>
    <property type="evidence" value="ECO:0007669"/>
    <property type="project" value="UniProtKB-SubCell"/>
</dbReference>
<dbReference type="RefSeq" id="WP_006930573.1">
    <property type="nucleotide sequence ID" value="NZ_CM001402.1"/>
</dbReference>
<evidence type="ECO:0000313" key="14">
    <source>
        <dbReference type="EMBL" id="EHO43088.1"/>
    </source>
</evidence>
<protein>
    <recommendedName>
        <fullName evidence="6 11">Adenine phosphoribosyltransferase</fullName>
        <shortName evidence="11">APRT</shortName>
        <ecNumber evidence="6 11">2.4.2.7</ecNumber>
    </recommendedName>
</protein>
<dbReference type="HAMAP" id="MF_00004">
    <property type="entry name" value="Aden_phosphoribosyltr"/>
    <property type="match status" value="1"/>
</dbReference>
<dbReference type="PANTHER" id="PTHR32315:SF3">
    <property type="entry name" value="ADENINE PHOSPHORIBOSYLTRANSFERASE"/>
    <property type="match status" value="1"/>
</dbReference>
<dbReference type="GO" id="GO:0002055">
    <property type="term" value="F:adenine binding"/>
    <property type="evidence" value="ECO:0007669"/>
    <property type="project" value="TreeGrafter"/>
</dbReference>
<dbReference type="NCBIfam" id="NF002636">
    <property type="entry name" value="PRK02304.1-5"/>
    <property type="match status" value="1"/>
</dbReference>
<dbReference type="PaxDb" id="880073-Calab_3489"/>
<dbReference type="UniPathway" id="UPA00588">
    <property type="reaction ID" value="UER00646"/>
</dbReference>
<gene>
    <name evidence="11 13" type="primary">apt</name>
    <name evidence="13" type="ORF">Cabys_2420</name>
    <name evidence="14" type="ORF">Calab_3489</name>
</gene>
<keyword evidence="10 11" id="KW-0660">Purine salvage</keyword>
<evidence type="ECO:0000313" key="13">
    <source>
        <dbReference type="EMBL" id="APF19169.1"/>
    </source>
</evidence>
<dbReference type="InterPro" id="IPR000836">
    <property type="entry name" value="PRTase_dom"/>
</dbReference>
<dbReference type="FunFam" id="3.40.50.2020:FF:000021">
    <property type="entry name" value="Adenine phosphoribosyltransferase"/>
    <property type="match status" value="1"/>
</dbReference>
<proteinExistence type="inferred from homology"/>
<comment type="subunit">
    <text evidence="11">Homodimer.</text>
</comment>
<accession>H1XWW2</accession>
<keyword evidence="9 11" id="KW-0808">Transferase</keyword>
<evidence type="ECO:0000256" key="5">
    <source>
        <dbReference type="ARBA" id="ARBA00008391"/>
    </source>
</evidence>
<comment type="pathway">
    <text evidence="4 11">Purine metabolism; AMP biosynthesis via salvage pathway; AMP from adenine: step 1/1.</text>
</comment>
<evidence type="ECO:0000256" key="7">
    <source>
        <dbReference type="ARBA" id="ARBA00022490"/>
    </source>
</evidence>
<dbReference type="InParanoid" id="H1XWW2"/>
<dbReference type="Gene3D" id="3.40.50.2020">
    <property type="match status" value="1"/>
</dbReference>
<evidence type="ECO:0000256" key="1">
    <source>
        <dbReference type="ARBA" id="ARBA00000868"/>
    </source>
</evidence>
<evidence type="ECO:0000256" key="6">
    <source>
        <dbReference type="ARBA" id="ARBA00011893"/>
    </source>
</evidence>
<evidence type="ECO:0000259" key="12">
    <source>
        <dbReference type="Pfam" id="PF00156"/>
    </source>
</evidence>
<keyword evidence="15" id="KW-1185">Reference proteome</keyword>
<dbReference type="Proteomes" id="UP000183868">
    <property type="component" value="Chromosome"/>
</dbReference>
<dbReference type="eggNOG" id="COG0503">
    <property type="taxonomic scope" value="Bacteria"/>
</dbReference>
<sequence>MENKVERIKNAIRDVPDFPKEGILFKDITPVLQNAELFALSVELFADVLKNTNIDVVAAVESRGFIFGAALALKLNKGFVPIRKPGKLPYKTFKETYELEYGTDALEIHQDAVKTGQKVVLIDDLLATGGTAVAAAQLIERCGGQIASICFLIELTFLEGIKKLEGYPVQTLIKF</sequence>
<dbReference type="KEGG" id="caby:Cabys_2420"/>
<dbReference type="Proteomes" id="UP000004671">
    <property type="component" value="Chromosome"/>
</dbReference>
<dbReference type="GO" id="GO:0006168">
    <property type="term" value="P:adenine salvage"/>
    <property type="evidence" value="ECO:0007669"/>
    <property type="project" value="InterPro"/>
</dbReference>
<feature type="domain" description="Phosphoribosyltransferase" evidence="12">
    <location>
        <begin position="35"/>
        <end position="153"/>
    </location>
</feature>
<evidence type="ECO:0000313" key="16">
    <source>
        <dbReference type="Proteomes" id="UP000183868"/>
    </source>
</evidence>
<dbReference type="GO" id="GO:0006166">
    <property type="term" value="P:purine ribonucleoside salvage"/>
    <property type="evidence" value="ECO:0007669"/>
    <property type="project" value="UniProtKB-UniRule"/>
</dbReference>
<dbReference type="FunCoup" id="H1XWW2">
    <property type="interactions" value="417"/>
</dbReference>
<dbReference type="STRING" id="880073.Cabys_2420"/>
<dbReference type="EC" id="2.4.2.7" evidence="6 11"/>
<dbReference type="InterPro" id="IPR029057">
    <property type="entry name" value="PRTase-like"/>
</dbReference>
<dbReference type="GO" id="GO:0044209">
    <property type="term" value="P:AMP salvage"/>
    <property type="evidence" value="ECO:0007669"/>
    <property type="project" value="UniProtKB-UniRule"/>
</dbReference>
<reference evidence="14 15" key="1">
    <citation type="submission" date="2011-09" db="EMBL/GenBank/DDBJ databases">
        <title>The permanent draft genome of Caldithrix abyssi DSM 13497.</title>
        <authorList>
            <consortium name="US DOE Joint Genome Institute (JGI-PGF)"/>
            <person name="Lucas S."/>
            <person name="Han J."/>
            <person name="Lapidus A."/>
            <person name="Bruce D."/>
            <person name="Goodwin L."/>
            <person name="Pitluck S."/>
            <person name="Peters L."/>
            <person name="Kyrpides N."/>
            <person name="Mavromatis K."/>
            <person name="Ivanova N."/>
            <person name="Mikhailova N."/>
            <person name="Chertkov O."/>
            <person name="Detter J.C."/>
            <person name="Tapia R."/>
            <person name="Han C."/>
            <person name="Land M."/>
            <person name="Hauser L."/>
            <person name="Markowitz V."/>
            <person name="Cheng J.-F."/>
            <person name="Hugenholtz P."/>
            <person name="Woyke T."/>
            <person name="Wu D."/>
            <person name="Spring S."/>
            <person name="Brambilla E."/>
            <person name="Klenk H.-P."/>
            <person name="Eisen J.A."/>
        </authorList>
    </citation>
    <scope>NUCLEOTIDE SEQUENCE [LARGE SCALE GENOMIC DNA]</scope>
    <source>
        <strain evidence="14 15">DSM 13497</strain>
    </source>
</reference>
<dbReference type="EMBL" id="CP018099">
    <property type="protein sequence ID" value="APF19169.1"/>
    <property type="molecule type" value="Genomic_DNA"/>
</dbReference>
<dbReference type="InterPro" id="IPR050054">
    <property type="entry name" value="UPRTase/APRTase"/>
</dbReference>
<dbReference type="NCBIfam" id="TIGR01090">
    <property type="entry name" value="apt"/>
    <property type="match status" value="1"/>
</dbReference>
<evidence type="ECO:0000256" key="4">
    <source>
        <dbReference type="ARBA" id="ARBA00004659"/>
    </source>
</evidence>
<dbReference type="GO" id="GO:0016208">
    <property type="term" value="F:AMP binding"/>
    <property type="evidence" value="ECO:0007669"/>
    <property type="project" value="TreeGrafter"/>
</dbReference>
<keyword evidence="8 11" id="KW-0328">Glycosyltransferase</keyword>
<keyword evidence="7 11" id="KW-0963">Cytoplasm</keyword>
<evidence type="ECO:0000256" key="9">
    <source>
        <dbReference type="ARBA" id="ARBA00022679"/>
    </source>
</evidence>
<evidence type="ECO:0000256" key="10">
    <source>
        <dbReference type="ARBA" id="ARBA00022726"/>
    </source>
</evidence>
<evidence type="ECO:0000256" key="3">
    <source>
        <dbReference type="ARBA" id="ARBA00004496"/>
    </source>
</evidence>
<dbReference type="Pfam" id="PF00156">
    <property type="entry name" value="Pribosyltran"/>
    <property type="match status" value="1"/>
</dbReference>
<dbReference type="PANTHER" id="PTHR32315">
    <property type="entry name" value="ADENINE PHOSPHORIBOSYLTRANSFERASE"/>
    <property type="match status" value="1"/>
</dbReference>
<name>H1XWW2_CALAY</name>
<dbReference type="GO" id="GO:0003999">
    <property type="term" value="F:adenine phosphoribosyltransferase activity"/>
    <property type="evidence" value="ECO:0007669"/>
    <property type="project" value="UniProtKB-UniRule"/>
</dbReference>
<comment type="function">
    <text evidence="2 11">Catalyzes a salvage reaction resulting in the formation of AMP, that is energically less costly than de novo synthesis.</text>
</comment>
<evidence type="ECO:0000256" key="2">
    <source>
        <dbReference type="ARBA" id="ARBA00003968"/>
    </source>
</evidence>
<dbReference type="CDD" id="cd06223">
    <property type="entry name" value="PRTases_typeI"/>
    <property type="match status" value="1"/>
</dbReference>
<comment type="catalytic activity">
    <reaction evidence="1 11">
        <text>AMP + diphosphate = 5-phospho-alpha-D-ribose 1-diphosphate + adenine</text>
        <dbReference type="Rhea" id="RHEA:16609"/>
        <dbReference type="ChEBI" id="CHEBI:16708"/>
        <dbReference type="ChEBI" id="CHEBI:33019"/>
        <dbReference type="ChEBI" id="CHEBI:58017"/>
        <dbReference type="ChEBI" id="CHEBI:456215"/>
        <dbReference type="EC" id="2.4.2.7"/>
    </reaction>
</comment>
<dbReference type="InterPro" id="IPR005764">
    <property type="entry name" value="Ade_phspho_trans"/>
</dbReference>
<comment type="subcellular location">
    <subcellularLocation>
        <location evidence="3 11">Cytoplasm</location>
    </subcellularLocation>
</comment>
<dbReference type="OrthoDB" id="9803963at2"/>
<dbReference type="NCBIfam" id="NF002634">
    <property type="entry name" value="PRK02304.1-3"/>
    <property type="match status" value="1"/>
</dbReference>
<dbReference type="SUPFAM" id="SSF53271">
    <property type="entry name" value="PRTase-like"/>
    <property type="match status" value="1"/>
</dbReference>
<reference evidence="13 16" key="2">
    <citation type="submission" date="2016-11" db="EMBL/GenBank/DDBJ databases">
        <title>Genomic analysis of Caldithrix abyssi and proposal of a novel bacterial phylum Caldithrichaeota.</title>
        <authorList>
            <person name="Kublanov I."/>
            <person name="Sigalova O."/>
            <person name="Gavrilov S."/>
            <person name="Lebedinsky A."/>
            <person name="Ivanova N."/>
            <person name="Daum C."/>
            <person name="Reddy T."/>
            <person name="Klenk H.P."/>
            <person name="Goker M."/>
            <person name="Reva O."/>
            <person name="Miroshnichenko M."/>
            <person name="Kyprides N."/>
            <person name="Woyke T."/>
            <person name="Gelfand M."/>
        </authorList>
    </citation>
    <scope>NUCLEOTIDE SEQUENCE [LARGE SCALE GENOMIC DNA]</scope>
    <source>
        <strain evidence="13 16">LF13</strain>
    </source>
</reference>
<comment type="similarity">
    <text evidence="5 11">Belongs to the purine/pyrimidine phosphoribosyltransferase family.</text>
</comment>
<dbReference type="AlphaFoldDB" id="H1XWW2"/>